<protein>
    <submittedName>
        <fullName evidence="1">Uncharacterized protein</fullName>
    </submittedName>
</protein>
<dbReference type="AlphaFoldDB" id="A0A2S5G8H5"/>
<dbReference type="RefSeq" id="WP_104058960.1">
    <property type="nucleotide sequence ID" value="NZ_PREZ01000006.1"/>
</dbReference>
<proteinExistence type="predicted"/>
<dbReference type="EMBL" id="PREZ01000006">
    <property type="protein sequence ID" value="PPA69221.1"/>
    <property type="molecule type" value="Genomic_DNA"/>
</dbReference>
<dbReference type="OrthoDB" id="2381815at2"/>
<dbReference type="Proteomes" id="UP000239047">
    <property type="component" value="Unassembled WGS sequence"/>
</dbReference>
<organism evidence="1 2">
    <name type="scientific">Jeotgalibacillus proteolyticus</name>
    <dbReference type="NCBI Taxonomy" id="2082395"/>
    <lineage>
        <taxon>Bacteria</taxon>
        <taxon>Bacillati</taxon>
        <taxon>Bacillota</taxon>
        <taxon>Bacilli</taxon>
        <taxon>Bacillales</taxon>
        <taxon>Caryophanaceae</taxon>
        <taxon>Jeotgalibacillus</taxon>
    </lineage>
</organism>
<keyword evidence="2" id="KW-1185">Reference proteome</keyword>
<reference evidence="1 2" key="1">
    <citation type="submission" date="2018-02" db="EMBL/GenBank/DDBJ databases">
        <title>Jeotgalibacillus proteolyticum sp. nov. a protease producing bacterium isolated from ocean sediments of Laizhou Bay.</title>
        <authorList>
            <person name="Li Y."/>
        </authorList>
    </citation>
    <scope>NUCLEOTIDE SEQUENCE [LARGE SCALE GENOMIC DNA]</scope>
    <source>
        <strain evidence="1 2">22-7</strain>
    </source>
</reference>
<name>A0A2S5G8H5_9BACL</name>
<accession>A0A2S5G8H5</accession>
<evidence type="ECO:0000313" key="1">
    <source>
        <dbReference type="EMBL" id="PPA69221.1"/>
    </source>
</evidence>
<gene>
    <name evidence="1" type="ORF">C4B60_15545</name>
</gene>
<sequence>MQTHQKETTSRELIERWIVQQVLEGRSNQELSGTMFIYGDEAFELQETAIGSLEIKEQPAEQIVVFRKKEEMDPANVCRACGLDYSSFKEAIECCADVD</sequence>
<evidence type="ECO:0000313" key="2">
    <source>
        <dbReference type="Proteomes" id="UP000239047"/>
    </source>
</evidence>
<comment type="caution">
    <text evidence="1">The sequence shown here is derived from an EMBL/GenBank/DDBJ whole genome shotgun (WGS) entry which is preliminary data.</text>
</comment>